<proteinExistence type="predicted"/>
<keyword evidence="2" id="KW-1185">Reference proteome</keyword>
<sequence>MSYAERWVVADIHIMFPLFHQLTTICGRLSALTSLEIIFHLDDGVEVDARLWDTFAVAPKLTAVRGMFWNSLRRCASIHISVEPTHTIIFHVPLEYEEVDTFPENIVPARLPHLRSLLLMIAEDFGPIHSSSSSLLHCLETPCLTRLSTYWTADEEAVLSLLTRSDCTESVKFLHLHSTSILPDNVLALLQRMPRLTDLEIGDFDGSLVPQSSLAVFLDAFSSRWLAAQKSHGLQRLRVRIVDGLLDPTPDLSVMQKDGLFIEIFQHTYFPDLMTD</sequence>
<protein>
    <submittedName>
        <fullName evidence="1">Uncharacterized protein</fullName>
    </submittedName>
</protein>
<name>A0AAD7IHQ0_9AGAR</name>
<dbReference type="AlphaFoldDB" id="A0AAD7IHQ0"/>
<dbReference type="Gene3D" id="3.80.10.10">
    <property type="entry name" value="Ribonuclease Inhibitor"/>
    <property type="match status" value="1"/>
</dbReference>
<evidence type="ECO:0000313" key="2">
    <source>
        <dbReference type="Proteomes" id="UP001215280"/>
    </source>
</evidence>
<dbReference type="Proteomes" id="UP001215280">
    <property type="component" value="Unassembled WGS sequence"/>
</dbReference>
<organism evidence="1 2">
    <name type="scientific">Mycena maculata</name>
    <dbReference type="NCBI Taxonomy" id="230809"/>
    <lineage>
        <taxon>Eukaryota</taxon>
        <taxon>Fungi</taxon>
        <taxon>Dikarya</taxon>
        <taxon>Basidiomycota</taxon>
        <taxon>Agaricomycotina</taxon>
        <taxon>Agaricomycetes</taxon>
        <taxon>Agaricomycetidae</taxon>
        <taxon>Agaricales</taxon>
        <taxon>Marasmiineae</taxon>
        <taxon>Mycenaceae</taxon>
        <taxon>Mycena</taxon>
    </lineage>
</organism>
<comment type="caution">
    <text evidence="1">The sequence shown here is derived from an EMBL/GenBank/DDBJ whole genome shotgun (WGS) entry which is preliminary data.</text>
</comment>
<dbReference type="InterPro" id="IPR032675">
    <property type="entry name" value="LRR_dom_sf"/>
</dbReference>
<evidence type="ECO:0000313" key="1">
    <source>
        <dbReference type="EMBL" id="KAJ7742134.1"/>
    </source>
</evidence>
<dbReference type="EMBL" id="JARJLG010000119">
    <property type="protein sequence ID" value="KAJ7742134.1"/>
    <property type="molecule type" value="Genomic_DNA"/>
</dbReference>
<gene>
    <name evidence="1" type="ORF">DFH07DRAFT_964653</name>
</gene>
<reference evidence="1" key="1">
    <citation type="submission" date="2023-03" db="EMBL/GenBank/DDBJ databases">
        <title>Massive genome expansion in bonnet fungi (Mycena s.s.) driven by repeated elements and novel gene families across ecological guilds.</title>
        <authorList>
            <consortium name="Lawrence Berkeley National Laboratory"/>
            <person name="Harder C.B."/>
            <person name="Miyauchi S."/>
            <person name="Viragh M."/>
            <person name="Kuo A."/>
            <person name="Thoen E."/>
            <person name="Andreopoulos B."/>
            <person name="Lu D."/>
            <person name="Skrede I."/>
            <person name="Drula E."/>
            <person name="Henrissat B."/>
            <person name="Morin E."/>
            <person name="Kohler A."/>
            <person name="Barry K."/>
            <person name="LaButti K."/>
            <person name="Morin E."/>
            <person name="Salamov A."/>
            <person name="Lipzen A."/>
            <person name="Mereny Z."/>
            <person name="Hegedus B."/>
            <person name="Baldrian P."/>
            <person name="Stursova M."/>
            <person name="Weitz H."/>
            <person name="Taylor A."/>
            <person name="Grigoriev I.V."/>
            <person name="Nagy L.G."/>
            <person name="Martin F."/>
            <person name="Kauserud H."/>
        </authorList>
    </citation>
    <scope>NUCLEOTIDE SEQUENCE</scope>
    <source>
        <strain evidence="1">CBHHK188m</strain>
    </source>
</reference>
<accession>A0AAD7IHQ0</accession>